<organism evidence="1 2">
    <name type="scientific">Haladaptatus paucihalophilus DX253</name>
    <dbReference type="NCBI Taxonomy" id="797209"/>
    <lineage>
        <taxon>Archaea</taxon>
        <taxon>Methanobacteriati</taxon>
        <taxon>Methanobacteriota</taxon>
        <taxon>Stenosarchaea group</taxon>
        <taxon>Halobacteria</taxon>
        <taxon>Halobacteriales</taxon>
        <taxon>Haladaptataceae</taxon>
        <taxon>Haladaptatus</taxon>
    </lineage>
</organism>
<accession>A0A1M6YNT9</accession>
<protein>
    <submittedName>
        <fullName evidence="1">Uncharacterized protein</fullName>
    </submittedName>
</protein>
<keyword evidence="2" id="KW-1185">Reference proteome</keyword>
<dbReference type="Proteomes" id="UP000184203">
    <property type="component" value="Unassembled WGS sequence"/>
</dbReference>
<name>A0A1M6YNT9_HALPU</name>
<reference evidence="2" key="1">
    <citation type="submission" date="2016-11" db="EMBL/GenBank/DDBJ databases">
        <authorList>
            <person name="Varghese N."/>
            <person name="Submissions S."/>
        </authorList>
    </citation>
    <scope>NUCLEOTIDE SEQUENCE [LARGE SCALE GENOMIC DNA]</scope>
    <source>
        <strain evidence="2">DX253</strain>
    </source>
</reference>
<sequence length="272" mass="30536">MNAEDYPELMSSLIDLASDFGFDEELKENAEVNQQHPHLGLILLHACCTSLQDLDELSQLDNYEPASKFIDKLDNQDFLSNASSIILFYLASDREFLLRYGRAINQDIPRAVAELRAISNSESISDPDHLVDVFRPWGSLCETSIAPLTVVLGLLENKVVDFEKPKDMSFRDSVDQVRSFPTLEPLGKRLDIDLRNSLSHGGPDGGYSPNPITNQIQFWFKKNGKVQTRSMNFAEFEECVVETLSAVVALSLLPLYIISTHACIEVSDFQDC</sequence>
<evidence type="ECO:0000313" key="1">
    <source>
        <dbReference type="EMBL" id="SHL19755.1"/>
    </source>
</evidence>
<evidence type="ECO:0000313" key="2">
    <source>
        <dbReference type="Proteomes" id="UP000184203"/>
    </source>
</evidence>
<gene>
    <name evidence="1" type="ORF">SAMN05444342_3225</name>
</gene>
<dbReference type="EMBL" id="FRAN01000005">
    <property type="protein sequence ID" value="SHL19755.1"/>
    <property type="molecule type" value="Genomic_DNA"/>
</dbReference>
<dbReference type="AlphaFoldDB" id="A0A1M6YNT9"/>
<proteinExistence type="predicted"/>